<feature type="non-terminal residue" evidence="2">
    <location>
        <position position="489"/>
    </location>
</feature>
<feature type="compositionally biased region" description="Polar residues" evidence="1">
    <location>
        <begin position="68"/>
        <end position="92"/>
    </location>
</feature>
<dbReference type="Proteomes" id="UP000784294">
    <property type="component" value="Unassembled WGS sequence"/>
</dbReference>
<protein>
    <submittedName>
        <fullName evidence="2">Uncharacterized protein</fullName>
    </submittedName>
</protein>
<evidence type="ECO:0000313" key="2">
    <source>
        <dbReference type="EMBL" id="VEL07943.1"/>
    </source>
</evidence>
<proteinExistence type="predicted"/>
<accession>A0A3S5CH49</accession>
<gene>
    <name evidence="2" type="ORF">PXEA_LOCUS1383</name>
</gene>
<reference evidence="2" key="1">
    <citation type="submission" date="2018-11" db="EMBL/GenBank/DDBJ databases">
        <authorList>
            <consortium name="Pathogen Informatics"/>
        </authorList>
    </citation>
    <scope>NUCLEOTIDE SEQUENCE</scope>
</reference>
<evidence type="ECO:0000256" key="1">
    <source>
        <dbReference type="SAM" id="MobiDB-lite"/>
    </source>
</evidence>
<feature type="region of interest" description="Disordered" evidence="1">
    <location>
        <begin position="24"/>
        <end position="92"/>
    </location>
</feature>
<feature type="compositionally biased region" description="Low complexity" evidence="1">
    <location>
        <begin position="55"/>
        <end position="67"/>
    </location>
</feature>
<feature type="region of interest" description="Disordered" evidence="1">
    <location>
        <begin position="289"/>
        <end position="313"/>
    </location>
</feature>
<dbReference type="AlphaFoldDB" id="A0A3S5CH49"/>
<sequence>QGCRANHGILVVCTSGGASTSTGSVIGHESGAGLQSTSGSGYRSVESAGNPNIRSSSMVSSATASASTGNDPISSASLLNSPSRTSLPTTGATPAPKKKYFYEVIVRELLPGPLNDPESAPGLRVGWAGETACLSPLGADRAGFACYFSTIHPTSPAASVLTVDYAFSQASTIVGLCPDSITSGMAASGAGQVISGLSRSGSPACSGSCPASGSASGSGGGCSESRSEGGSGGARGRHGDQHSWNRQIAPLHASEVALPFHPHLQATVAAAASASAAISTVATSPVETQMTGLARRHGQVARPSGRSRSDREKVLVSGSGFSGPLWSTCGGTISAGTSVGSSALSGIGAFGHPSSASGIGGSSSNGPTSVTAPAASQRPHGPMVLGGNSKIVHAGGQIIYGESRSRPITTSDMFIFHKGCALLANLPWCRHTCCLPCSPPFRVADPALVSCSDLPHGPVGPFLIFLVCELDTLTTRLHCHEFSRVTGPM</sequence>
<organism evidence="2 3">
    <name type="scientific">Protopolystoma xenopodis</name>
    <dbReference type="NCBI Taxonomy" id="117903"/>
    <lineage>
        <taxon>Eukaryota</taxon>
        <taxon>Metazoa</taxon>
        <taxon>Spiralia</taxon>
        <taxon>Lophotrochozoa</taxon>
        <taxon>Platyhelminthes</taxon>
        <taxon>Monogenea</taxon>
        <taxon>Polyopisthocotylea</taxon>
        <taxon>Polystomatidea</taxon>
        <taxon>Polystomatidae</taxon>
        <taxon>Protopolystoma</taxon>
    </lineage>
</organism>
<comment type="caution">
    <text evidence="2">The sequence shown here is derived from an EMBL/GenBank/DDBJ whole genome shotgun (WGS) entry which is preliminary data.</text>
</comment>
<feature type="compositionally biased region" description="Polar residues" evidence="1">
    <location>
        <begin position="33"/>
        <end position="54"/>
    </location>
</feature>
<feature type="region of interest" description="Disordered" evidence="1">
    <location>
        <begin position="356"/>
        <end position="382"/>
    </location>
</feature>
<evidence type="ECO:0000313" key="3">
    <source>
        <dbReference type="Proteomes" id="UP000784294"/>
    </source>
</evidence>
<keyword evidence="3" id="KW-1185">Reference proteome</keyword>
<name>A0A3S5CH49_9PLAT</name>
<feature type="region of interest" description="Disordered" evidence="1">
    <location>
        <begin position="208"/>
        <end position="241"/>
    </location>
</feature>
<dbReference type="EMBL" id="CAAALY010002807">
    <property type="protein sequence ID" value="VEL07943.1"/>
    <property type="molecule type" value="Genomic_DNA"/>
</dbReference>